<dbReference type="Proteomes" id="UP000092321">
    <property type="component" value="Unassembled WGS sequence"/>
</dbReference>
<dbReference type="OrthoDB" id="10262526at2759"/>
<comment type="caution">
    <text evidence="7">The sequence shown here is derived from an EMBL/GenBank/DDBJ whole genome shotgun (WGS) entry which is preliminary data.</text>
</comment>
<dbReference type="GO" id="GO:0036396">
    <property type="term" value="C:RNA N6-methyladenosine methyltransferase complex"/>
    <property type="evidence" value="ECO:0007669"/>
    <property type="project" value="TreeGrafter"/>
</dbReference>
<name>A0A1B7TC47_9ASCO</name>
<evidence type="ECO:0000313" key="7">
    <source>
        <dbReference type="EMBL" id="OBA26314.1"/>
    </source>
</evidence>
<dbReference type="PANTHER" id="PTHR12829">
    <property type="entry name" value="N6-ADENOSINE-METHYLTRANSFERASE"/>
    <property type="match status" value="1"/>
</dbReference>
<evidence type="ECO:0000256" key="6">
    <source>
        <dbReference type="PROSITE-ProRule" id="PRU00489"/>
    </source>
</evidence>
<keyword evidence="8" id="KW-1185">Reference proteome</keyword>
<evidence type="ECO:0000256" key="3">
    <source>
        <dbReference type="ARBA" id="ARBA00022679"/>
    </source>
</evidence>
<evidence type="ECO:0000313" key="8">
    <source>
        <dbReference type="Proteomes" id="UP000092321"/>
    </source>
</evidence>
<dbReference type="PROSITE" id="PS00092">
    <property type="entry name" value="N6_MTASE"/>
    <property type="match status" value="1"/>
</dbReference>
<dbReference type="InterPro" id="IPR002052">
    <property type="entry name" value="DNA_methylase_N6_adenine_CS"/>
</dbReference>
<sequence>MSNTVLTNVGDSTDNDKISKYYYNDINIRLLSYLTIIYNNKSNKYNLDLFTISFNEYYKSKIDKANIKKDLETLIEYYIDDGSSLILDQNDEDCLMINDLVDIKILLDKVIRYSSDVKEVRQNKSKNVQNPTDYKNLMNLLSSTCESNNNTDYNKLNKLLNEKTYFHKLYRERLKHKNDNKNFIPVCTDDHNYQHSMKILKYYNINSNKTIDWTKFKTQLSSDEIHCFSNKIHFLPIIVKNVTDLQLGDCSYLDTCHKFQQNNINCKYIHYFEYRPNHSIDLTHNNNKTGKNCFIEFEESIDEIDPLFTFNISNYKKTARKAIPIKCDIRKYDFTKLQSQNFNAIIADPPWNIHMNLPYGTCNDQELFELPLHKLQSPKMNEYYNVFDKTGDCNAISNRFVYKKGGIMALWVTVRSINLGKQLLVANGYKIMNELSWIKINQLCRTIVTGRTGHWLNHSKEHLLIGYKGNVDDWLLLRQQDLDYIVSQTRETSRKPDELYDILERLCGEHSNNLELFGRETNLRKSWVTLGNQL</sequence>
<dbReference type="AlphaFoldDB" id="A0A1B7TC47"/>
<reference evidence="8" key="1">
    <citation type="journal article" date="2016" name="Proc. Natl. Acad. Sci. U.S.A.">
        <title>Comparative genomics of biotechnologically important yeasts.</title>
        <authorList>
            <person name="Riley R."/>
            <person name="Haridas S."/>
            <person name="Wolfe K.H."/>
            <person name="Lopes M.R."/>
            <person name="Hittinger C.T."/>
            <person name="Goeker M."/>
            <person name="Salamov A.A."/>
            <person name="Wisecaver J.H."/>
            <person name="Long T.M."/>
            <person name="Calvey C.H."/>
            <person name="Aerts A.L."/>
            <person name="Barry K.W."/>
            <person name="Choi C."/>
            <person name="Clum A."/>
            <person name="Coughlan A.Y."/>
            <person name="Deshpande S."/>
            <person name="Douglass A.P."/>
            <person name="Hanson S.J."/>
            <person name="Klenk H.-P."/>
            <person name="LaButti K.M."/>
            <person name="Lapidus A."/>
            <person name="Lindquist E.A."/>
            <person name="Lipzen A.M."/>
            <person name="Meier-Kolthoff J.P."/>
            <person name="Ohm R.A."/>
            <person name="Otillar R.P."/>
            <person name="Pangilinan J.L."/>
            <person name="Peng Y."/>
            <person name="Rokas A."/>
            <person name="Rosa C.A."/>
            <person name="Scheuner C."/>
            <person name="Sibirny A.A."/>
            <person name="Slot J.C."/>
            <person name="Stielow J.B."/>
            <person name="Sun H."/>
            <person name="Kurtzman C.P."/>
            <person name="Blackwell M."/>
            <person name="Grigoriev I.V."/>
            <person name="Jeffries T.W."/>
        </authorList>
    </citation>
    <scope>NUCLEOTIDE SEQUENCE [LARGE SCALE GENOMIC DNA]</scope>
    <source>
        <strain evidence="8">NRRL Y-1626</strain>
    </source>
</reference>
<evidence type="ECO:0000256" key="1">
    <source>
        <dbReference type="ARBA" id="ARBA00012160"/>
    </source>
</evidence>
<dbReference type="GO" id="GO:0003676">
    <property type="term" value="F:nucleic acid binding"/>
    <property type="evidence" value="ECO:0007669"/>
    <property type="project" value="InterPro"/>
</dbReference>
<proteinExistence type="inferred from homology"/>
<dbReference type="EC" id="2.1.1.348" evidence="1"/>
<dbReference type="PANTHER" id="PTHR12829:SF7">
    <property type="entry name" value="N6-ADENOSINE-METHYLTRANSFERASE CATALYTIC SUBUNIT"/>
    <property type="match status" value="1"/>
</dbReference>
<dbReference type="GO" id="GO:0032259">
    <property type="term" value="P:methylation"/>
    <property type="evidence" value="ECO:0007669"/>
    <property type="project" value="UniProtKB-KW"/>
</dbReference>
<dbReference type="SUPFAM" id="SSF53335">
    <property type="entry name" value="S-adenosyl-L-methionine-dependent methyltransferases"/>
    <property type="match status" value="1"/>
</dbReference>
<evidence type="ECO:0000256" key="5">
    <source>
        <dbReference type="ARBA" id="ARBA00048957"/>
    </source>
</evidence>
<dbReference type="GO" id="GO:0005634">
    <property type="term" value="C:nucleus"/>
    <property type="evidence" value="ECO:0007669"/>
    <property type="project" value="TreeGrafter"/>
</dbReference>
<dbReference type="PROSITE" id="PS51143">
    <property type="entry name" value="MT_A70"/>
    <property type="match status" value="1"/>
</dbReference>
<keyword evidence="3" id="KW-0808">Transferase</keyword>
<comment type="catalytic activity">
    <reaction evidence="5">
        <text>an adenosine in mRNA + S-adenosyl-L-methionine = an N(6)-methyladenosine in mRNA + S-adenosyl-L-homocysteine + H(+)</text>
        <dbReference type="Rhea" id="RHEA:55584"/>
        <dbReference type="Rhea" id="RHEA-COMP:12414"/>
        <dbReference type="Rhea" id="RHEA-COMP:12417"/>
        <dbReference type="ChEBI" id="CHEBI:15378"/>
        <dbReference type="ChEBI" id="CHEBI:57856"/>
        <dbReference type="ChEBI" id="CHEBI:59789"/>
        <dbReference type="ChEBI" id="CHEBI:74411"/>
        <dbReference type="ChEBI" id="CHEBI:74449"/>
        <dbReference type="EC" id="2.1.1.348"/>
    </reaction>
</comment>
<dbReference type="InterPro" id="IPR029063">
    <property type="entry name" value="SAM-dependent_MTases_sf"/>
</dbReference>
<comment type="similarity">
    <text evidence="6">Belongs to the MT-A70-like family.</text>
</comment>
<keyword evidence="4" id="KW-0949">S-adenosyl-L-methionine</keyword>
<evidence type="ECO:0000256" key="2">
    <source>
        <dbReference type="ARBA" id="ARBA00022603"/>
    </source>
</evidence>
<dbReference type="Pfam" id="PF05063">
    <property type="entry name" value="MT-A70"/>
    <property type="match status" value="2"/>
</dbReference>
<keyword evidence="2" id="KW-0489">Methyltransferase</keyword>
<dbReference type="EMBL" id="LXPE01000019">
    <property type="protein sequence ID" value="OBA26314.1"/>
    <property type="molecule type" value="Genomic_DNA"/>
</dbReference>
<dbReference type="InterPro" id="IPR007757">
    <property type="entry name" value="MT-A70-like"/>
</dbReference>
<gene>
    <name evidence="7" type="ORF">HANVADRAFT_53190</name>
</gene>
<dbReference type="GO" id="GO:0001734">
    <property type="term" value="F:mRNA m(6)A methyltransferase activity"/>
    <property type="evidence" value="ECO:0007669"/>
    <property type="project" value="UniProtKB-EC"/>
</dbReference>
<protein>
    <recommendedName>
        <fullName evidence="1">mRNA m(6)A methyltransferase</fullName>
        <ecNumber evidence="1">2.1.1.348</ecNumber>
    </recommendedName>
</protein>
<organism evidence="7 8">
    <name type="scientific">Hanseniaspora valbyensis NRRL Y-1626</name>
    <dbReference type="NCBI Taxonomy" id="766949"/>
    <lineage>
        <taxon>Eukaryota</taxon>
        <taxon>Fungi</taxon>
        <taxon>Dikarya</taxon>
        <taxon>Ascomycota</taxon>
        <taxon>Saccharomycotina</taxon>
        <taxon>Saccharomycetes</taxon>
        <taxon>Saccharomycodales</taxon>
        <taxon>Saccharomycodaceae</taxon>
        <taxon>Hanseniaspora</taxon>
    </lineage>
</organism>
<evidence type="ECO:0000256" key="4">
    <source>
        <dbReference type="ARBA" id="ARBA00022691"/>
    </source>
</evidence>
<accession>A0A1B7TC47</accession>